<keyword evidence="2" id="KW-1185">Reference proteome</keyword>
<comment type="caution">
    <text evidence="1">The sequence shown here is derived from an EMBL/GenBank/DDBJ whole genome shotgun (WGS) entry which is preliminary data.</text>
</comment>
<organism evidence="1 2">
    <name type="scientific">Vararia minispora EC-137</name>
    <dbReference type="NCBI Taxonomy" id="1314806"/>
    <lineage>
        <taxon>Eukaryota</taxon>
        <taxon>Fungi</taxon>
        <taxon>Dikarya</taxon>
        <taxon>Basidiomycota</taxon>
        <taxon>Agaricomycotina</taxon>
        <taxon>Agaricomycetes</taxon>
        <taxon>Russulales</taxon>
        <taxon>Lachnocladiaceae</taxon>
        <taxon>Vararia</taxon>
    </lineage>
</organism>
<sequence>MSAHITRYNSPSPYLLEPITSNVFYEHTDDRSHSSASSLASTPSSRVSSVSSPPRRSHRRVMSLWKRVTRSIRKPERASVLPAGFELMSASEKRRTLLLLLQGPQ</sequence>
<evidence type="ECO:0000313" key="1">
    <source>
        <dbReference type="EMBL" id="KAI0028455.1"/>
    </source>
</evidence>
<evidence type="ECO:0000313" key="2">
    <source>
        <dbReference type="Proteomes" id="UP000814128"/>
    </source>
</evidence>
<proteinExistence type="predicted"/>
<dbReference type="EMBL" id="MU273751">
    <property type="protein sequence ID" value="KAI0028455.1"/>
    <property type="molecule type" value="Genomic_DNA"/>
</dbReference>
<reference evidence="1" key="2">
    <citation type="journal article" date="2022" name="New Phytol.">
        <title>Evolutionary transition to the ectomycorrhizal habit in the genomes of a hyperdiverse lineage of mushroom-forming fungi.</title>
        <authorList>
            <person name="Looney B."/>
            <person name="Miyauchi S."/>
            <person name="Morin E."/>
            <person name="Drula E."/>
            <person name="Courty P.E."/>
            <person name="Kohler A."/>
            <person name="Kuo A."/>
            <person name="LaButti K."/>
            <person name="Pangilinan J."/>
            <person name="Lipzen A."/>
            <person name="Riley R."/>
            <person name="Andreopoulos W."/>
            <person name="He G."/>
            <person name="Johnson J."/>
            <person name="Nolan M."/>
            <person name="Tritt A."/>
            <person name="Barry K.W."/>
            <person name="Grigoriev I.V."/>
            <person name="Nagy L.G."/>
            <person name="Hibbett D."/>
            <person name="Henrissat B."/>
            <person name="Matheny P.B."/>
            <person name="Labbe J."/>
            <person name="Martin F.M."/>
        </authorList>
    </citation>
    <scope>NUCLEOTIDE SEQUENCE</scope>
    <source>
        <strain evidence="1">EC-137</strain>
    </source>
</reference>
<reference evidence="1" key="1">
    <citation type="submission" date="2021-02" db="EMBL/GenBank/DDBJ databases">
        <authorList>
            <consortium name="DOE Joint Genome Institute"/>
            <person name="Ahrendt S."/>
            <person name="Looney B.P."/>
            <person name="Miyauchi S."/>
            <person name="Morin E."/>
            <person name="Drula E."/>
            <person name="Courty P.E."/>
            <person name="Chicoki N."/>
            <person name="Fauchery L."/>
            <person name="Kohler A."/>
            <person name="Kuo A."/>
            <person name="Labutti K."/>
            <person name="Pangilinan J."/>
            <person name="Lipzen A."/>
            <person name="Riley R."/>
            <person name="Andreopoulos W."/>
            <person name="He G."/>
            <person name="Johnson J."/>
            <person name="Barry K.W."/>
            <person name="Grigoriev I.V."/>
            <person name="Nagy L."/>
            <person name="Hibbett D."/>
            <person name="Henrissat B."/>
            <person name="Matheny P.B."/>
            <person name="Labbe J."/>
            <person name="Martin F."/>
        </authorList>
    </citation>
    <scope>NUCLEOTIDE SEQUENCE</scope>
    <source>
        <strain evidence="1">EC-137</strain>
    </source>
</reference>
<dbReference type="Proteomes" id="UP000814128">
    <property type="component" value="Unassembled WGS sequence"/>
</dbReference>
<protein>
    <submittedName>
        <fullName evidence="1">Uncharacterized protein</fullName>
    </submittedName>
</protein>
<name>A0ACB8Q9W4_9AGAM</name>
<accession>A0ACB8Q9W4</accession>
<gene>
    <name evidence="1" type="ORF">K488DRAFT_89724</name>
</gene>